<keyword evidence="1" id="KW-0378">Hydrolase</keyword>
<dbReference type="Gene3D" id="3.90.950.10">
    <property type="match status" value="1"/>
</dbReference>
<dbReference type="InterPro" id="IPR002637">
    <property type="entry name" value="RdgB/HAM1"/>
</dbReference>
<evidence type="ECO:0008006" key="4">
    <source>
        <dbReference type="Google" id="ProtNLM"/>
    </source>
</evidence>
<accession>A0A1G2FAY2</accession>
<dbReference type="EMBL" id="MHMY01000014">
    <property type="protein sequence ID" value="OGZ35219.1"/>
    <property type="molecule type" value="Genomic_DNA"/>
</dbReference>
<name>A0A1G2FAY2_9BACT</name>
<gene>
    <name evidence="2" type="ORF">A2815_01780</name>
</gene>
<dbReference type="GO" id="GO:0047429">
    <property type="term" value="F:nucleoside triphosphate diphosphatase activity"/>
    <property type="evidence" value="ECO:0007669"/>
    <property type="project" value="InterPro"/>
</dbReference>
<dbReference type="Pfam" id="PF01725">
    <property type="entry name" value="Ham1p_like"/>
    <property type="match status" value="1"/>
</dbReference>
<organism evidence="2 3">
    <name type="scientific">Candidatus Portnoybacteria bacterium RIFCSPHIGHO2_01_FULL_40_12b</name>
    <dbReference type="NCBI Taxonomy" id="1801994"/>
    <lineage>
        <taxon>Bacteria</taxon>
        <taxon>Candidatus Portnoyibacteriota</taxon>
    </lineage>
</organism>
<protein>
    <recommendedName>
        <fullName evidence="4">Non-canonical purine NTP pyrophosphatase</fullName>
    </recommendedName>
</protein>
<dbReference type="InterPro" id="IPR029001">
    <property type="entry name" value="ITPase-like_fam"/>
</dbReference>
<reference evidence="2 3" key="1">
    <citation type="journal article" date="2016" name="Nat. Commun.">
        <title>Thousands of microbial genomes shed light on interconnected biogeochemical processes in an aquifer system.</title>
        <authorList>
            <person name="Anantharaman K."/>
            <person name="Brown C.T."/>
            <person name="Hug L.A."/>
            <person name="Sharon I."/>
            <person name="Castelle C.J."/>
            <person name="Probst A.J."/>
            <person name="Thomas B.C."/>
            <person name="Singh A."/>
            <person name="Wilkins M.J."/>
            <person name="Karaoz U."/>
            <person name="Brodie E.L."/>
            <person name="Williams K.H."/>
            <person name="Hubbard S.S."/>
            <person name="Banfield J.F."/>
        </authorList>
    </citation>
    <scope>NUCLEOTIDE SEQUENCE [LARGE SCALE GENOMIC DNA]</scope>
</reference>
<sequence length="115" mass="13364">MQEILLATKNAGKILEYKELFKNLPYKLLTLTDFKINESPKEDGKTFTEDALKKAEFYSRLSNLPTFAEDSGLEIDYLNGEPGVFSRRWLGYERSDEELVKIAFKKLIPKIRELI</sequence>
<dbReference type="AlphaFoldDB" id="A0A1G2FAY2"/>
<evidence type="ECO:0000256" key="1">
    <source>
        <dbReference type="ARBA" id="ARBA00022801"/>
    </source>
</evidence>
<dbReference type="SUPFAM" id="SSF52972">
    <property type="entry name" value="ITPase-like"/>
    <property type="match status" value="1"/>
</dbReference>
<comment type="caution">
    <text evidence="2">The sequence shown here is derived from an EMBL/GenBank/DDBJ whole genome shotgun (WGS) entry which is preliminary data.</text>
</comment>
<proteinExistence type="predicted"/>
<evidence type="ECO:0000313" key="2">
    <source>
        <dbReference type="EMBL" id="OGZ35219.1"/>
    </source>
</evidence>
<evidence type="ECO:0000313" key="3">
    <source>
        <dbReference type="Proteomes" id="UP000176974"/>
    </source>
</evidence>
<dbReference type="GO" id="GO:0009143">
    <property type="term" value="P:nucleoside triphosphate catabolic process"/>
    <property type="evidence" value="ECO:0007669"/>
    <property type="project" value="InterPro"/>
</dbReference>
<dbReference type="Proteomes" id="UP000176974">
    <property type="component" value="Unassembled WGS sequence"/>
</dbReference>